<reference evidence="3" key="1">
    <citation type="submission" date="2013-03" db="EMBL/GenBank/DDBJ databases">
        <title>The Genome Sequence of Anopheles dirus WRAIR2.</title>
        <authorList>
            <consortium name="The Broad Institute Genomics Platform"/>
            <person name="Neafsey D.E."/>
            <person name="Walton C."/>
            <person name="Walker B."/>
            <person name="Young S.K."/>
            <person name="Zeng Q."/>
            <person name="Gargeya S."/>
            <person name="Fitzgerald M."/>
            <person name="Haas B."/>
            <person name="Abouelleil A."/>
            <person name="Allen A.W."/>
            <person name="Alvarado L."/>
            <person name="Arachchi H.M."/>
            <person name="Berlin A.M."/>
            <person name="Chapman S.B."/>
            <person name="Gainer-Dewar J."/>
            <person name="Goldberg J."/>
            <person name="Griggs A."/>
            <person name="Gujja S."/>
            <person name="Hansen M."/>
            <person name="Howarth C."/>
            <person name="Imamovic A."/>
            <person name="Ireland A."/>
            <person name="Larimer J."/>
            <person name="McCowan C."/>
            <person name="Murphy C."/>
            <person name="Pearson M."/>
            <person name="Poon T.W."/>
            <person name="Priest M."/>
            <person name="Roberts A."/>
            <person name="Saif S."/>
            <person name="Shea T."/>
            <person name="Sisk P."/>
            <person name="Sykes S."/>
            <person name="Wortman J."/>
            <person name="Nusbaum C."/>
            <person name="Birren B."/>
        </authorList>
    </citation>
    <scope>NUCLEOTIDE SEQUENCE [LARGE SCALE GENOMIC DNA]</scope>
    <source>
        <strain evidence="3">WRAIR2</strain>
    </source>
</reference>
<organism evidence="2 3">
    <name type="scientific">Anopheles dirus</name>
    <dbReference type="NCBI Taxonomy" id="7168"/>
    <lineage>
        <taxon>Eukaryota</taxon>
        <taxon>Metazoa</taxon>
        <taxon>Ecdysozoa</taxon>
        <taxon>Arthropoda</taxon>
        <taxon>Hexapoda</taxon>
        <taxon>Insecta</taxon>
        <taxon>Pterygota</taxon>
        <taxon>Neoptera</taxon>
        <taxon>Endopterygota</taxon>
        <taxon>Diptera</taxon>
        <taxon>Nematocera</taxon>
        <taxon>Culicoidea</taxon>
        <taxon>Culicidae</taxon>
        <taxon>Anophelinae</taxon>
        <taxon>Anopheles</taxon>
    </lineage>
</organism>
<keyword evidence="1" id="KW-1133">Transmembrane helix</keyword>
<keyword evidence="3" id="KW-1185">Reference proteome</keyword>
<protein>
    <submittedName>
        <fullName evidence="2">Uncharacterized protein</fullName>
    </submittedName>
</protein>
<evidence type="ECO:0000313" key="2">
    <source>
        <dbReference type="EnsemblMetazoa" id="ADIR014043-PA"/>
    </source>
</evidence>
<keyword evidence="1" id="KW-0812">Transmembrane</keyword>
<name>A0A182NVV0_9DIPT</name>
<accession>A0A182NVV0</accession>
<dbReference type="AlphaFoldDB" id="A0A182NVV0"/>
<dbReference type="Proteomes" id="UP000075884">
    <property type="component" value="Unassembled WGS sequence"/>
</dbReference>
<dbReference type="STRING" id="7168.A0A182NVV0"/>
<dbReference type="EnsemblMetazoa" id="ADIR014043-RA">
    <property type="protein sequence ID" value="ADIR014043-PA"/>
    <property type="gene ID" value="ADIR014043"/>
</dbReference>
<evidence type="ECO:0000256" key="1">
    <source>
        <dbReference type="SAM" id="Phobius"/>
    </source>
</evidence>
<keyword evidence="1" id="KW-0472">Membrane</keyword>
<evidence type="ECO:0000313" key="3">
    <source>
        <dbReference type="Proteomes" id="UP000075884"/>
    </source>
</evidence>
<feature type="transmembrane region" description="Helical" evidence="1">
    <location>
        <begin position="26"/>
        <end position="46"/>
    </location>
</feature>
<sequence>MCKCIAGTCVCCCCQCATSMFISLLFVFILIAVAAALGIYFGLLNVDDTAPNVSDFVRNTGDSIKDGIKKQFD</sequence>
<reference evidence="2" key="2">
    <citation type="submission" date="2020-05" db="UniProtKB">
        <authorList>
            <consortium name="EnsemblMetazoa"/>
        </authorList>
    </citation>
    <scope>IDENTIFICATION</scope>
    <source>
        <strain evidence="2">WRAIR2</strain>
    </source>
</reference>
<proteinExistence type="predicted"/>
<dbReference type="VEuPathDB" id="VectorBase:ADIR014043"/>